<evidence type="ECO:0000256" key="6">
    <source>
        <dbReference type="ARBA" id="ARBA00022812"/>
    </source>
</evidence>
<comment type="caution">
    <text evidence="15">Lacks conserved residue(s) required for the propagation of feature annotation.</text>
</comment>
<keyword evidence="8 15" id="KW-0426">Late protein</keyword>
<evidence type="ECO:0000256" key="7">
    <source>
        <dbReference type="ARBA" id="ARBA00022844"/>
    </source>
</evidence>
<keyword evidence="1 15" id="KW-1163">Viral penetration into host nucleus</keyword>
<organism evidence="16 17">
    <name type="scientific">Human papillomavirus 204</name>
    <dbReference type="NCBI Taxonomy" id="1650736"/>
    <lineage>
        <taxon>Viruses</taxon>
        <taxon>Monodnaviria</taxon>
        <taxon>Shotokuvirae</taxon>
        <taxon>Cossaviricota</taxon>
        <taxon>Papovaviricetes</taxon>
        <taxon>Zurhausenvirales</taxon>
        <taxon>Papillomaviridae</taxon>
        <taxon>Firstpapillomavirinae</taxon>
        <taxon>Mupapillomavirus</taxon>
        <taxon>Mupapillomavirus 3</taxon>
    </lineage>
</organism>
<keyword evidence="13 15" id="KW-1015">Disulfide bond</keyword>
<evidence type="ECO:0000313" key="17">
    <source>
        <dbReference type="Proteomes" id="UP000110985"/>
    </source>
</evidence>
<evidence type="ECO:0000256" key="2">
    <source>
        <dbReference type="ARBA" id="ARBA00022553"/>
    </source>
</evidence>
<dbReference type="Proteomes" id="UP000110985">
    <property type="component" value="Segment"/>
</dbReference>
<evidence type="ECO:0000256" key="5">
    <source>
        <dbReference type="ARBA" id="ARBA00022581"/>
    </source>
</evidence>
<keyword evidence="2 15" id="KW-0597">Phosphoprotein</keyword>
<keyword evidence="10" id="KW-1039">Host endosome</keyword>
<name>A0A0F7GHA1_9PAPI</name>
<keyword evidence="7 15" id="KW-0946">Virion</keyword>
<dbReference type="GO" id="GO:0043657">
    <property type="term" value="C:host cell"/>
    <property type="evidence" value="ECO:0007669"/>
    <property type="project" value="GOC"/>
</dbReference>
<evidence type="ECO:0000313" key="16">
    <source>
        <dbReference type="EMBL" id="AKG54929.1"/>
    </source>
</evidence>
<sequence>MLKSRKRRAAPKDIYPTCKIMNNCPPDIQNKIENTTIADKILQYGSLGVFFGGLGIGTGRGSGGRLGYIPVGEGGGGVRVGGSSVPVRPTIPVDSLGPRDILPISEVDPMGPSVIPLEDLSNIPTTQVEVVAEIHPASDLPTSTTIGVTQNEGTAAVLHVGVDSPSLRTVSRSQYNNPAFSITTASNVSAGESSATDNIFVHSFIGGQSVGEDIPLVEFHSGRASSFDTDIVAETDFTTSTPVSRPIQERPTRFYNRRYFEQREITDPAFVTNPRTLVSFENPAFEDEVSLIFERDLSNIASAPHEDFRDIVKLSRPVYSKAPDGRLRLSRLGQSATIRTRAGTIIGPRTHFYHDFSSIEPIDTIELQPLGEQSGESVIVSGNNVNVSSSDIIDHSAPSGTFTDEDLLDSMDTNIGQNLQLVITGSRNRTLNVQIPSYSFPRLPESFYPTYLDNGVHVFYPEDTTGNPSINLPDIPLITIRIDNSTGDYDVDPSLLRKRKRVF</sequence>
<keyword evidence="3 15" id="KW-0167">Capsid protein</keyword>
<protein>
    <recommendedName>
        <fullName evidence="15">Minor capsid protein L2</fullName>
    </recommendedName>
</protein>
<keyword evidence="6" id="KW-1040">Host Golgi apparatus</keyword>
<accession>A0A0F7GHA1</accession>
<dbReference type="GO" id="GO:0042025">
    <property type="term" value="C:host cell nucleus"/>
    <property type="evidence" value="ECO:0007669"/>
    <property type="project" value="UniProtKB-SubCell"/>
</dbReference>
<dbReference type="KEGG" id="vg:37618275"/>
<evidence type="ECO:0000256" key="8">
    <source>
        <dbReference type="ARBA" id="ARBA00022921"/>
    </source>
</evidence>
<evidence type="ECO:0000256" key="14">
    <source>
        <dbReference type="ARBA" id="ARBA00023296"/>
    </source>
</evidence>
<dbReference type="GO" id="GO:0046718">
    <property type="term" value="P:symbiont entry into host cell"/>
    <property type="evidence" value="ECO:0007669"/>
    <property type="project" value="UniProtKB-KW"/>
</dbReference>
<keyword evidence="11 15" id="KW-1176">Cytoplasmic inwards viral transport</keyword>
<comment type="subcellular location">
    <subcellularLocation>
        <location evidence="15">Virion</location>
    </subcellularLocation>
    <subcellularLocation>
        <location evidence="15">Host nucleus</location>
    </subcellularLocation>
</comment>
<dbReference type="InterPro" id="IPR000784">
    <property type="entry name" value="Late_L2"/>
</dbReference>
<dbReference type="GeneID" id="37618275"/>
<evidence type="ECO:0000256" key="4">
    <source>
        <dbReference type="ARBA" id="ARBA00022562"/>
    </source>
</evidence>
<keyword evidence="5 15" id="KW-0945">Host-virus interaction</keyword>
<dbReference type="GO" id="GO:0075732">
    <property type="term" value="P:viral penetration into host nucleus"/>
    <property type="evidence" value="ECO:0007669"/>
    <property type="project" value="UniProtKB-KW"/>
</dbReference>
<dbReference type="EMBL" id="KP769769">
    <property type="protein sequence ID" value="AKG54929.1"/>
    <property type="molecule type" value="Genomic_DNA"/>
</dbReference>
<keyword evidence="14 15" id="KW-1160">Virus entry into host cell</keyword>
<dbReference type="GO" id="GO:0075521">
    <property type="term" value="P:microtubule-dependent intracellular transport of viral material towards nucleus"/>
    <property type="evidence" value="ECO:0007669"/>
    <property type="project" value="UniProtKB-UniRule"/>
</dbReference>
<evidence type="ECO:0000256" key="15">
    <source>
        <dbReference type="HAMAP-Rule" id="MF_04003"/>
    </source>
</evidence>
<evidence type="ECO:0000256" key="1">
    <source>
        <dbReference type="ARBA" id="ARBA00022524"/>
    </source>
</evidence>
<dbReference type="HAMAP" id="MF_04003">
    <property type="entry name" value="PPV_L2"/>
    <property type="match status" value="1"/>
</dbReference>
<evidence type="ECO:0000256" key="3">
    <source>
        <dbReference type="ARBA" id="ARBA00022561"/>
    </source>
</evidence>
<keyword evidence="12 15" id="KW-0238">DNA-binding</keyword>
<dbReference type="GO" id="GO:0019028">
    <property type="term" value="C:viral capsid"/>
    <property type="evidence" value="ECO:0007669"/>
    <property type="project" value="UniProtKB-UniRule"/>
</dbReference>
<comment type="subunit">
    <text evidence="15">Interacts with major capsid protein L1. Interacts with E2; this interaction inhibits E2 transcriptional activity but not the DNA replication function E2. Interacts with host HSPA8; this interaction is required for L2 nuclear translocation. Interacts with host importins KPNB2 and KPNB3. Forms a complex with importin alpha2-beta1 heterodimers via interaction with the importin alpha2 adapter. Interacts with host DYNLT1; this interaction is essential for virus intracellular transport during entry. Interacts (via C-terminus) with host retromer subunits VPS35 AND VPS29.</text>
</comment>
<evidence type="ECO:0000256" key="11">
    <source>
        <dbReference type="ARBA" id="ARBA00023120"/>
    </source>
</evidence>
<feature type="disulfide bond" evidence="15">
    <location>
        <begin position="18"/>
        <end position="24"/>
    </location>
</feature>
<comment type="PTM">
    <text evidence="15">Highly phosphorylated.</text>
</comment>
<dbReference type="GO" id="GO:0003677">
    <property type="term" value="F:DNA binding"/>
    <property type="evidence" value="ECO:0007669"/>
    <property type="project" value="UniProtKB-UniRule"/>
</dbReference>
<keyword evidence="17" id="KW-1185">Reference proteome</keyword>
<evidence type="ECO:0000256" key="9">
    <source>
        <dbReference type="ARBA" id="ARBA00022952"/>
    </source>
</evidence>
<dbReference type="GO" id="GO:0005198">
    <property type="term" value="F:structural molecule activity"/>
    <property type="evidence" value="ECO:0007669"/>
    <property type="project" value="UniProtKB-UniRule"/>
</dbReference>
<dbReference type="OrthoDB" id="8047at10239"/>
<comment type="similarity">
    <text evidence="15">Belongs to the papillomaviridae L2 protein family.</text>
</comment>
<dbReference type="RefSeq" id="YP_009507316.1">
    <property type="nucleotide sequence ID" value="NC_038525.1"/>
</dbReference>
<keyword evidence="9 15" id="KW-1177">Microtubular inwards viral transport</keyword>
<evidence type="ECO:0000256" key="13">
    <source>
        <dbReference type="ARBA" id="ARBA00023157"/>
    </source>
</evidence>
<reference evidence="16 17" key="1">
    <citation type="submission" date="2015-02" db="EMBL/GenBank/DDBJ databases">
        <title>Genomic characterization and tissue tropism of a potentially novel Mupapillomavirus isolated from the anal canal.</title>
        <authorList>
            <person name="Hosnjak L."/>
            <person name="Kocjan B.J."/>
            <person name="Poljak M."/>
        </authorList>
    </citation>
    <scope>NUCLEOTIDE SEQUENCE [LARGE SCALE GENOMIC DNA]</scope>
    <source>
        <strain evidence="16">A342</strain>
    </source>
</reference>
<gene>
    <name evidence="15 16" type="primary">L2</name>
</gene>
<dbReference type="Pfam" id="PF00513">
    <property type="entry name" value="Late_protein_L2"/>
    <property type="match status" value="1"/>
</dbReference>
<evidence type="ECO:0000256" key="10">
    <source>
        <dbReference type="ARBA" id="ARBA00023046"/>
    </source>
</evidence>
<keyword evidence="4 15" id="KW-1048">Host nucleus</keyword>
<comment type="function">
    <text evidence="15">Minor protein of the capsid that localizes along the inner surface of the virion, within the central cavities beneath the L1 pentamers. Plays a role in capsid stabilization through interaction with the major capsid protein L1. Once the virion enters the host cell, L2 escorts the genomic DNA into the nucleus by promoting escape from the endosomal compartments and traffic through the host Golgi network. Mechanistically, the C-terminus of L2 possesses a cell-penetrating peptide that protudes from the host endosome, interacts with host cytoplasmic retromer cargo and thereby mediates the capsid delivery to the host trans-Golgi network. Plays a role through its interaction with host dynein in the intracellular microtubule-dependent transport of viral capsid toward the nucleus. Mediates the viral genome import into the nucleus through binding to host importins. Once within the nucleus, L2 localizes viral genomes to host PML bodies in order to activate early gene expression for establishment of infection. Later on, promotes late gene expression by interacting with the viral E2 protein and by inhibiting its transcriptional activation functions. During virion assembly, encapsidates the genome by direct interaction with the viral DNA.</text>
</comment>
<evidence type="ECO:0000256" key="12">
    <source>
        <dbReference type="ARBA" id="ARBA00023125"/>
    </source>
</evidence>
<proteinExistence type="inferred from homology"/>